<dbReference type="PANTHER" id="PTHR19271:SF16">
    <property type="entry name" value="CYTOCHROME B"/>
    <property type="match status" value="1"/>
</dbReference>
<evidence type="ECO:0000256" key="8">
    <source>
        <dbReference type="ARBA" id="ARBA00022692"/>
    </source>
</evidence>
<comment type="cofactor">
    <cofactor evidence="16">
        <name>heme b</name>
        <dbReference type="ChEBI" id="CHEBI:60344"/>
    </cofactor>
    <text evidence="16">Binds 2 heme groups non-covalently.</text>
</comment>
<dbReference type="GO" id="GO:0022904">
    <property type="term" value="P:respiratory electron transport chain"/>
    <property type="evidence" value="ECO:0007669"/>
    <property type="project" value="InterPro"/>
</dbReference>
<evidence type="ECO:0000313" key="20">
    <source>
        <dbReference type="EMBL" id="EIJ33673.1"/>
    </source>
</evidence>
<dbReference type="Gene3D" id="1.20.810.10">
    <property type="entry name" value="Cytochrome Bc1 Complex, Chain C"/>
    <property type="match status" value="1"/>
</dbReference>
<evidence type="ECO:0000256" key="12">
    <source>
        <dbReference type="ARBA" id="ARBA00023004"/>
    </source>
</evidence>
<evidence type="ECO:0000256" key="17">
    <source>
        <dbReference type="SAM" id="Phobius"/>
    </source>
</evidence>
<feature type="transmembrane region" description="Helical" evidence="17">
    <location>
        <begin position="192"/>
        <end position="215"/>
    </location>
</feature>
<comment type="similarity">
    <text evidence="16">Belongs to the cytochrome b family.</text>
</comment>
<keyword evidence="11 17" id="KW-1133">Transmembrane helix</keyword>
<evidence type="ECO:0000256" key="3">
    <source>
        <dbReference type="ARBA" id="ARBA00011649"/>
    </source>
</evidence>
<feature type="binding site" description="axial binding residue" evidence="15">
    <location>
        <position position="211"/>
    </location>
    <ligand>
        <name>heme b</name>
        <dbReference type="ChEBI" id="CHEBI:60344"/>
        <label>b566</label>
    </ligand>
    <ligandPart>
        <name>Fe</name>
        <dbReference type="ChEBI" id="CHEBI:18248"/>
    </ligandPart>
</feature>
<feature type="transmembrane region" description="Helical" evidence="17">
    <location>
        <begin position="408"/>
        <end position="428"/>
    </location>
</feature>
<feature type="transmembrane region" description="Helical" evidence="17">
    <location>
        <begin position="357"/>
        <end position="376"/>
    </location>
</feature>
<accession>A0A656HBH5</accession>
<dbReference type="GO" id="GO:0016491">
    <property type="term" value="F:oxidoreductase activity"/>
    <property type="evidence" value="ECO:0007669"/>
    <property type="project" value="InterPro"/>
</dbReference>
<dbReference type="InterPro" id="IPR048259">
    <property type="entry name" value="Cytochrome_b_N_euk/bac"/>
</dbReference>
<feature type="transmembrane region" description="Helical" evidence="17">
    <location>
        <begin position="99"/>
        <end position="119"/>
    </location>
</feature>
<feature type="transmembrane region" description="Helical" evidence="17">
    <location>
        <begin position="257"/>
        <end position="274"/>
    </location>
</feature>
<organism evidence="20 21">
    <name type="scientific">Thiothrix nivea (strain ATCC 35100 / DSM 5205 / JP2)</name>
    <dbReference type="NCBI Taxonomy" id="870187"/>
    <lineage>
        <taxon>Bacteria</taxon>
        <taxon>Pseudomonadati</taxon>
        <taxon>Pseudomonadota</taxon>
        <taxon>Gammaproteobacteria</taxon>
        <taxon>Thiotrichales</taxon>
        <taxon>Thiotrichaceae</taxon>
        <taxon>Thiothrix</taxon>
    </lineage>
</organism>
<keyword evidence="9 15" id="KW-0479">Metal-binding</keyword>
<feature type="binding site" description="axial binding residue" evidence="15">
    <location>
        <position position="109"/>
    </location>
    <ligand>
        <name>heme b</name>
        <dbReference type="ChEBI" id="CHEBI:60344"/>
        <label>b566</label>
    </ligand>
    <ligandPart>
        <name>Fe</name>
        <dbReference type="ChEBI" id="CHEBI:18248"/>
    </ligandPart>
</feature>
<feature type="domain" description="Cytochrome b/b6 C-terminal region profile" evidence="19">
    <location>
        <begin position="238"/>
        <end position="412"/>
    </location>
</feature>
<dbReference type="GO" id="GO:0008121">
    <property type="term" value="F:quinol-cytochrome-c reductase activity"/>
    <property type="evidence" value="ECO:0007669"/>
    <property type="project" value="InterPro"/>
</dbReference>
<evidence type="ECO:0000256" key="7">
    <source>
        <dbReference type="ARBA" id="ARBA00022660"/>
    </source>
</evidence>
<evidence type="ECO:0000256" key="11">
    <source>
        <dbReference type="ARBA" id="ARBA00022989"/>
    </source>
</evidence>
<dbReference type="SUPFAM" id="SSF81342">
    <property type="entry name" value="Transmembrane di-heme cytochromes"/>
    <property type="match status" value="1"/>
</dbReference>
<evidence type="ECO:0000256" key="10">
    <source>
        <dbReference type="ARBA" id="ARBA00022982"/>
    </source>
</evidence>
<feature type="transmembrane region" description="Helical" evidence="17">
    <location>
        <begin position="382"/>
        <end position="401"/>
    </location>
</feature>
<evidence type="ECO:0000256" key="15">
    <source>
        <dbReference type="PIRSR" id="PIRSR038885-2"/>
    </source>
</evidence>
<keyword evidence="8 16" id="KW-0812">Transmembrane</keyword>
<gene>
    <name evidence="20" type="ORF">Thini_1051</name>
</gene>
<evidence type="ECO:0000256" key="5">
    <source>
        <dbReference type="ARBA" id="ARBA00022448"/>
    </source>
</evidence>
<comment type="subunit">
    <text evidence="3 16">The main subunits of complex b-c1 are: cytochrome b, cytochrome c1 and the Rieske protein.</text>
</comment>
<evidence type="ECO:0000256" key="2">
    <source>
        <dbReference type="ARBA" id="ARBA00004141"/>
    </source>
</evidence>
<protein>
    <recommendedName>
        <fullName evidence="4 16">Cytochrome b</fullName>
    </recommendedName>
</protein>
<evidence type="ECO:0000256" key="16">
    <source>
        <dbReference type="RuleBase" id="RU003385"/>
    </source>
</evidence>
<name>A0A656HBH5_THINJ</name>
<dbReference type="SUPFAM" id="SSF81648">
    <property type="entry name" value="a domain/subunit of cytochrome bc1 complex (Ubiquinol-cytochrome c reductase)"/>
    <property type="match status" value="1"/>
</dbReference>
<dbReference type="InterPro" id="IPR027387">
    <property type="entry name" value="Cytb/b6-like_sf"/>
</dbReference>
<evidence type="ECO:0000256" key="6">
    <source>
        <dbReference type="ARBA" id="ARBA00022617"/>
    </source>
</evidence>
<dbReference type="InterPro" id="IPR030689">
    <property type="entry name" value="Cytochrome_b"/>
</dbReference>
<feature type="transmembrane region" description="Helical" evidence="17">
    <location>
        <begin position="319"/>
        <end position="337"/>
    </location>
</feature>
<feature type="transmembrane region" description="Helical" evidence="17">
    <location>
        <begin position="440"/>
        <end position="459"/>
    </location>
</feature>
<feature type="transmembrane region" description="Helical" evidence="17">
    <location>
        <begin position="41"/>
        <end position="65"/>
    </location>
</feature>
<keyword evidence="7 16" id="KW-0679">Respiratory chain</keyword>
<evidence type="ECO:0000256" key="13">
    <source>
        <dbReference type="ARBA" id="ARBA00023136"/>
    </source>
</evidence>
<keyword evidence="21" id="KW-1185">Reference proteome</keyword>
<evidence type="ECO:0000256" key="1">
    <source>
        <dbReference type="ARBA" id="ARBA00002444"/>
    </source>
</evidence>
<evidence type="ECO:0000256" key="9">
    <source>
        <dbReference type="ARBA" id="ARBA00022723"/>
    </source>
</evidence>
<comment type="function">
    <text evidence="1 16">Component of the ubiquinol-cytochrome c reductase complex (complex III or cytochrome b-c1 complex), which is a respiratory chain that generates an electrochemical potential coupled to ATP synthesis.</text>
</comment>
<evidence type="ECO:0000259" key="19">
    <source>
        <dbReference type="PROSITE" id="PS51003"/>
    </source>
</evidence>
<evidence type="ECO:0000256" key="4">
    <source>
        <dbReference type="ARBA" id="ARBA00013531"/>
    </source>
</evidence>
<proteinExistence type="inferred from homology"/>
<dbReference type="InterPro" id="IPR005797">
    <property type="entry name" value="Cyt_b/b6_N"/>
</dbReference>
<dbReference type="PROSITE" id="PS51003">
    <property type="entry name" value="CYTB_CTER"/>
    <property type="match status" value="1"/>
</dbReference>
<dbReference type="GO" id="GO:0045275">
    <property type="term" value="C:respiratory chain complex III"/>
    <property type="evidence" value="ECO:0007669"/>
    <property type="project" value="InterPro"/>
</dbReference>
<dbReference type="Proteomes" id="UP000005317">
    <property type="component" value="Unassembled WGS sequence"/>
</dbReference>
<keyword evidence="10 16" id="KW-0249">Electron transport</keyword>
<feature type="domain" description="Cytochrome b/b6 N-terminal region profile" evidence="18">
    <location>
        <begin position="12"/>
        <end position="224"/>
    </location>
</feature>
<keyword evidence="6 15" id="KW-0349">Heme</keyword>
<dbReference type="OrthoDB" id="9804503at2"/>
<feature type="binding site" evidence="14">
    <location>
        <position position="216"/>
    </location>
    <ligand>
        <name>a ubiquinone</name>
        <dbReference type="ChEBI" id="CHEBI:16389"/>
    </ligand>
</feature>
<sequence>MAERPQHNYTGFLGWVEDRFPMMETWNAHLAQYYAPKNFNFWYFFGSLAMLVLVIQIVSGLFLAFHYKPDATLAFASVEYIMRDVPGGWFIRYMHSTGASAFFIVVYLHMFRGLIYGSYKGKRELIWLIGMAIYLALMATAFMGYLLPWGQMSFWGAQVIINLFNTIPYIGNELSTWIRGDFVLSDATLNRFFALHFFLPSLVLPALVFVHIVALHAVGSNNPDGVEIKKGPKGNAWSETAPADGIPFHPYYSVKDILGVVVFLMGFFAILFFAPDGGGYFLEKPNFEPANALKTPEHIAPVWYFTPFYTVLRAIPDPWYGTLAMFAAIAVLFIIPWVDRNPIKSWRYRTNAHKINLILFAVVFFVLGWMGVEAVTPAYKELGTRMTQIYFLFFVVLWVHSNPAKAKYVMWFGILLAAVIGYDIVFRYTPGDAEATSQMIKQFIWPVGYLALTLLLPAFKKSCNEEKPVPDRVTGH</sequence>
<dbReference type="GO" id="GO:0046872">
    <property type="term" value="F:metal ion binding"/>
    <property type="evidence" value="ECO:0007669"/>
    <property type="project" value="UniProtKB-KW"/>
</dbReference>
<dbReference type="Pfam" id="PF00033">
    <property type="entry name" value="Cytochrome_B"/>
    <property type="match status" value="1"/>
</dbReference>
<dbReference type="PROSITE" id="PS51002">
    <property type="entry name" value="CYTB_NTER"/>
    <property type="match status" value="1"/>
</dbReference>
<feature type="binding site" description="axial binding residue" evidence="15">
    <location>
        <position position="95"/>
    </location>
    <ligand>
        <name>heme b</name>
        <dbReference type="ChEBI" id="CHEBI:60344"/>
        <label>b562</label>
    </ligand>
    <ligandPart>
        <name>Fe</name>
        <dbReference type="ChEBI" id="CHEBI:18248"/>
    </ligandPart>
</feature>
<dbReference type="InterPro" id="IPR005798">
    <property type="entry name" value="Cyt_b/b6_C"/>
</dbReference>
<keyword evidence="12 15" id="KW-0408">Iron</keyword>
<keyword evidence="5 16" id="KW-0813">Transport</keyword>
<feature type="transmembrane region" description="Helical" evidence="17">
    <location>
        <begin position="125"/>
        <end position="147"/>
    </location>
</feature>
<dbReference type="InterPro" id="IPR016174">
    <property type="entry name" value="Di-haem_cyt_TM"/>
</dbReference>
<reference evidence="21" key="1">
    <citation type="journal article" date="2011" name="Stand. Genomic Sci.">
        <title>Genome sequence of the filamentous, gliding Thiothrix nivea neotype strain (JP2(T)).</title>
        <authorList>
            <person name="Lapidus A."/>
            <person name="Nolan M."/>
            <person name="Lucas S."/>
            <person name="Glavina Del Rio T."/>
            <person name="Tice H."/>
            <person name="Cheng J.F."/>
            <person name="Tapia R."/>
            <person name="Han C."/>
            <person name="Goodwin L."/>
            <person name="Pitluck S."/>
            <person name="Liolios K."/>
            <person name="Pagani I."/>
            <person name="Ivanova N."/>
            <person name="Huntemann M."/>
            <person name="Mavromatis K."/>
            <person name="Mikhailova N."/>
            <person name="Pati A."/>
            <person name="Chen A."/>
            <person name="Palaniappan K."/>
            <person name="Land M."/>
            <person name="Brambilla E.M."/>
            <person name="Rohde M."/>
            <person name="Abt B."/>
            <person name="Verbarg S."/>
            <person name="Goker M."/>
            <person name="Bristow J."/>
            <person name="Eisen J.A."/>
            <person name="Markowitz V."/>
            <person name="Hugenholtz P."/>
            <person name="Kyrpides N.C."/>
            <person name="Klenk H.P."/>
            <person name="Woyke T."/>
        </authorList>
    </citation>
    <scope>NUCLEOTIDE SEQUENCE [LARGE SCALE GENOMIC DNA]</scope>
    <source>
        <strain evidence="21">ATCC 35100 / DSM 5205 / JP2</strain>
    </source>
</reference>
<evidence type="ECO:0000313" key="21">
    <source>
        <dbReference type="Proteomes" id="UP000005317"/>
    </source>
</evidence>
<feature type="binding site" description="axial binding residue" evidence="15">
    <location>
        <position position="196"/>
    </location>
    <ligand>
        <name>heme b</name>
        <dbReference type="ChEBI" id="CHEBI:60344"/>
        <label>b562</label>
    </ligand>
    <ligandPart>
        <name>Fe</name>
        <dbReference type="ChEBI" id="CHEBI:18248"/>
    </ligandPart>
</feature>
<comment type="cofactor">
    <cofactor evidence="15">
        <name>heme</name>
        <dbReference type="ChEBI" id="CHEBI:30413"/>
    </cofactor>
    <text evidence="15">Binds 2 heme groups non-covalently.</text>
</comment>
<dbReference type="FunFam" id="1.20.810.10:FF:000004">
    <property type="entry name" value="Cytochrome b"/>
    <property type="match status" value="1"/>
</dbReference>
<dbReference type="PIRSF" id="PIRSF038885">
    <property type="entry name" value="COB"/>
    <property type="match status" value="1"/>
</dbReference>
<dbReference type="Pfam" id="PF00032">
    <property type="entry name" value="Cytochrom_B_C"/>
    <property type="match status" value="1"/>
</dbReference>
<dbReference type="InterPro" id="IPR036150">
    <property type="entry name" value="Cyt_b/b6_C_sf"/>
</dbReference>
<dbReference type="AlphaFoldDB" id="A0A656HBH5"/>
<dbReference type="EMBL" id="JH651384">
    <property type="protein sequence ID" value="EIJ33673.1"/>
    <property type="molecule type" value="Genomic_DNA"/>
</dbReference>
<comment type="subcellular location">
    <subcellularLocation>
        <location evidence="2">Membrane</location>
        <topology evidence="2">Multi-pass membrane protein</topology>
    </subcellularLocation>
</comment>
<dbReference type="RefSeq" id="WP_002707622.1">
    <property type="nucleotide sequence ID" value="NZ_JH651384.1"/>
</dbReference>
<evidence type="ECO:0000256" key="14">
    <source>
        <dbReference type="PIRSR" id="PIRSR038885-1"/>
    </source>
</evidence>
<evidence type="ECO:0000259" key="18">
    <source>
        <dbReference type="PROSITE" id="PS51002"/>
    </source>
</evidence>
<dbReference type="CDD" id="cd00284">
    <property type="entry name" value="Cytochrome_b_N"/>
    <property type="match status" value="1"/>
</dbReference>
<dbReference type="PANTHER" id="PTHR19271">
    <property type="entry name" value="CYTOCHROME B"/>
    <property type="match status" value="1"/>
</dbReference>
<keyword evidence="13 17" id="KW-0472">Membrane</keyword>